<dbReference type="STRING" id="180088.A0A1J8QCF8"/>
<feature type="domain" description="Beta-lactamase-related" evidence="2">
    <location>
        <begin position="98"/>
        <end position="244"/>
    </location>
</feature>
<sequence>FEPIPVGAPDGLSPFSPCRCGHTVISSSQTLEDVSRPPYYPVLDIIMAKVFGLVLGFLTQTFTYPSQVWFSPVGVNNGQVITPELSISIQETLDVWNITGLSVAIVPKSGEPEYHSWGNRTEDGESVTPGTLFHMASVSKAFCVSALGILMDDFEHGRNVTPLPPALTEFNWHTSIQDLLPGEWQLMDEWASRKANMKDILSHVSGLPRHDRSYGAYESPKEAVSRLRHLRMAFELREQWSYNNQSKWIALWLNKGVHDNVTIIPSSVYGNASQSYAVPIGTPVDSKHSIEGYGLGWSRNSYLGHDVVYHSGSIPGLSTLISFLPYDDVGVVVFANGGDRAASVMDISNTIMDAALHLRSGPALPIMPEKKAIRFPPEDIANLELPLEEFSGAYTDPGYGTFTFCSPANSSSYCQQVITNFTAVDSVQQSAPNSPQLLAAWPRVWTSHLRAVHLSGNKFVLLWTTLFPEGSSQLKTCVVSQPPYYPVLDIIMAKVFGLVLGFLTQTFSYPSQVQLSPVGVNNGQVITPELSNSIQETLDIWNITGLSVAIVPKSGEPEYHSWGNRTEDGENVTQDTLFHMASVSKAFCVSALGILMDDFEHGRNVTPLPPALTEFNWHTSIQDLLPGEWQLMDEWASRKANMKDILSHVSGLPGHDFAYDASESPKEVVSRLRYLRPAFELREQWSYNNQVI</sequence>
<comment type="caution">
    <text evidence="3">The sequence shown here is derived from an EMBL/GenBank/DDBJ whole genome shotgun (WGS) entry which is preliminary data.</text>
</comment>
<dbReference type="OrthoDB" id="5946976at2759"/>
<accession>A0A1J8QCF8</accession>
<dbReference type="PANTHER" id="PTHR46825:SF9">
    <property type="entry name" value="BETA-LACTAMASE-RELATED DOMAIN-CONTAINING PROTEIN"/>
    <property type="match status" value="1"/>
</dbReference>
<reference evidence="3 4" key="1">
    <citation type="submission" date="2016-03" db="EMBL/GenBank/DDBJ databases">
        <title>Comparative genomics of the ectomycorrhizal sister species Rhizopogon vinicolor and Rhizopogon vesiculosus (Basidiomycota: Boletales) reveals a divergence of the mating type B locus.</title>
        <authorList>
            <person name="Mujic A.B."/>
            <person name="Kuo A."/>
            <person name="Tritt A."/>
            <person name="Lipzen A."/>
            <person name="Chen C."/>
            <person name="Johnson J."/>
            <person name="Sharma A."/>
            <person name="Barry K."/>
            <person name="Grigoriev I.V."/>
            <person name="Spatafora J.W."/>
        </authorList>
    </citation>
    <scope>NUCLEOTIDE SEQUENCE [LARGE SCALE GENOMIC DNA]</scope>
    <source>
        <strain evidence="3 4">AM-OR11-056</strain>
    </source>
</reference>
<dbReference type="Proteomes" id="UP000183567">
    <property type="component" value="Unassembled WGS sequence"/>
</dbReference>
<dbReference type="InterPro" id="IPR001466">
    <property type="entry name" value="Beta-lactam-related"/>
</dbReference>
<dbReference type="Gene3D" id="3.40.710.10">
    <property type="entry name" value="DD-peptidase/beta-lactamase superfamily"/>
    <property type="match status" value="3"/>
</dbReference>
<proteinExistence type="inferred from homology"/>
<dbReference type="PANTHER" id="PTHR46825">
    <property type="entry name" value="D-ALANYL-D-ALANINE-CARBOXYPEPTIDASE/ENDOPEPTIDASE AMPH"/>
    <property type="match status" value="1"/>
</dbReference>
<feature type="non-terminal residue" evidence="3">
    <location>
        <position position="1"/>
    </location>
</feature>
<gene>
    <name evidence="3" type="ORF">AZE42_11310</name>
</gene>
<dbReference type="InterPro" id="IPR012338">
    <property type="entry name" value="Beta-lactam/transpept-like"/>
</dbReference>
<dbReference type="InterPro" id="IPR050491">
    <property type="entry name" value="AmpC-like"/>
</dbReference>
<evidence type="ECO:0000259" key="2">
    <source>
        <dbReference type="Pfam" id="PF00144"/>
    </source>
</evidence>
<keyword evidence="4" id="KW-1185">Reference proteome</keyword>
<organism evidence="3 4">
    <name type="scientific">Rhizopogon vesiculosus</name>
    <dbReference type="NCBI Taxonomy" id="180088"/>
    <lineage>
        <taxon>Eukaryota</taxon>
        <taxon>Fungi</taxon>
        <taxon>Dikarya</taxon>
        <taxon>Basidiomycota</taxon>
        <taxon>Agaricomycotina</taxon>
        <taxon>Agaricomycetes</taxon>
        <taxon>Agaricomycetidae</taxon>
        <taxon>Boletales</taxon>
        <taxon>Suillineae</taxon>
        <taxon>Rhizopogonaceae</taxon>
        <taxon>Rhizopogon</taxon>
    </lineage>
</organism>
<evidence type="ECO:0000256" key="1">
    <source>
        <dbReference type="ARBA" id="ARBA00038215"/>
    </source>
</evidence>
<evidence type="ECO:0000313" key="4">
    <source>
        <dbReference type="Proteomes" id="UP000183567"/>
    </source>
</evidence>
<name>A0A1J8QCF8_9AGAM</name>
<dbReference type="EMBL" id="LVVM01005287">
    <property type="protein sequence ID" value="OJA11008.1"/>
    <property type="molecule type" value="Genomic_DNA"/>
</dbReference>
<evidence type="ECO:0000313" key="3">
    <source>
        <dbReference type="EMBL" id="OJA11008.1"/>
    </source>
</evidence>
<dbReference type="Pfam" id="PF00144">
    <property type="entry name" value="Beta-lactamase"/>
    <property type="match status" value="2"/>
</dbReference>
<dbReference type="SUPFAM" id="SSF56601">
    <property type="entry name" value="beta-lactamase/transpeptidase-like"/>
    <property type="match status" value="2"/>
</dbReference>
<dbReference type="AlphaFoldDB" id="A0A1J8QCF8"/>
<feature type="domain" description="Beta-lactamase-related" evidence="2">
    <location>
        <begin position="542"/>
        <end position="689"/>
    </location>
</feature>
<comment type="similarity">
    <text evidence="1">Belongs to the peptidase S12 family.</text>
</comment>
<protein>
    <recommendedName>
        <fullName evidence="2">Beta-lactamase-related domain-containing protein</fullName>
    </recommendedName>
</protein>